<keyword evidence="1" id="KW-0472">Membrane</keyword>
<reference evidence="2 3" key="1">
    <citation type="submission" date="2019-06" db="EMBL/GenBank/DDBJ databases">
        <authorList>
            <person name="Yang Y."/>
        </authorList>
    </citation>
    <scope>NUCLEOTIDE SEQUENCE [LARGE SCALE GENOMIC DNA]</scope>
    <source>
        <strain evidence="2 3">BIT-26</strain>
    </source>
</reference>
<dbReference type="AlphaFoldDB" id="A0A506VAA2"/>
<feature type="transmembrane region" description="Helical" evidence="1">
    <location>
        <begin position="97"/>
        <end position="121"/>
    </location>
</feature>
<protein>
    <submittedName>
        <fullName evidence="2">Uncharacterized protein</fullName>
    </submittedName>
</protein>
<evidence type="ECO:0000313" key="2">
    <source>
        <dbReference type="EMBL" id="TPW41913.1"/>
    </source>
</evidence>
<dbReference type="RefSeq" id="WP_181407927.1">
    <property type="nucleotide sequence ID" value="NZ_VHQI01000006.1"/>
</dbReference>
<gene>
    <name evidence="2" type="ORF">FKM52_11160</name>
</gene>
<comment type="caution">
    <text evidence="2">The sequence shown here is derived from an EMBL/GenBank/DDBJ whole genome shotgun (WGS) entry which is preliminary data.</text>
</comment>
<keyword evidence="1" id="KW-1133">Transmembrane helix</keyword>
<organism evidence="2 3">
    <name type="scientific">Mixta tenebrionis</name>
    <dbReference type="NCBI Taxonomy" id="2562439"/>
    <lineage>
        <taxon>Bacteria</taxon>
        <taxon>Pseudomonadati</taxon>
        <taxon>Pseudomonadota</taxon>
        <taxon>Gammaproteobacteria</taxon>
        <taxon>Enterobacterales</taxon>
        <taxon>Erwiniaceae</taxon>
        <taxon>Mixta</taxon>
    </lineage>
</organism>
<evidence type="ECO:0000256" key="1">
    <source>
        <dbReference type="SAM" id="Phobius"/>
    </source>
</evidence>
<keyword evidence="1" id="KW-0812">Transmembrane</keyword>
<keyword evidence="3" id="KW-1185">Reference proteome</keyword>
<name>A0A506VAA2_9GAMM</name>
<accession>A0A506VAA2</accession>
<dbReference type="EMBL" id="VHQI01000006">
    <property type="protein sequence ID" value="TPW41913.1"/>
    <property type="molecule type" value="Genomic_DNA"/>
</dbReference>
<proteinExistence type="predicted"/>
<sequence length="138" mass="15516">MAVAAPQAASCLFCPLILQRVRITFLSLHRPGPPRLAAAFLAAFPPERPLNRSVIQHPTIKFKAFFTAERTERRAFYPIFMRATGKMLNFSSGFVSGWFFLCLLAVSHTLCKYLTSVLTSLRSVDKLMFHRGKGSGFF</sequence>
<evidence type="ECO:0000313" key="3">
    <source>
        <dbReference type="Proteomes" id="UP000319523"/>
    </source>
</evidence>
<dbReference type="Proteomes" id="UP000319523">
    <property type="component" value="Unassembled WGS sequence"/>
</dbReference>